<dbReference type="RefSeq" id="WP_246966293.1">
    <property type="nucleotide sequence ID" value="NZ_CP095397.1"/>
</dbReference>
<reference evidence="2 3" key="1">
    <citation type="journal article" date="2014" name="Int. J. Syst. Evol. Microbiol.">
        <title>Complete genome sequence of Corynebacterium casei LMG S-19264T (=DSM 44701T), isolated from a smear-ripened cheese.</title>
        <authorList>
            <consortium name="US DOE Joint Genome Institute (JGI-PGF)"/>
            <person name="Walter F."/>
            <person name="Albersmeier A."/>
            <person name="Kalinowski J."/>
            <person name="Ruckert C."/>
        </authorList>
    </citation>
    <scope>NUCLEOTIDE SEQUENCE [LARGE SCALE GENOMIC DNA]</scope>
    <source>
        <strain evidence="2 3">IBRC-M 10912</strain>
    </source>
</reference>
<organism evidence="2 3">
    <name type="scientific">Natribaculum luteum</name>
    <dbReference type="NCBI Taxonomy" id="1586232"/>
    <lineage>
        <taxon>Archaea</taxon>
        <taxon>Methanobacteriati</taxon>
        <taxon>Methanobacteriota</taxon>
        <taxon>Stenosarchaea group</taxon>
        <taxon>Halobacteria</taxon>
        <taxon>Halobacteriales</taxon>
        <taxon>Natrialbaceae</taxon>
        <taxon>Natribaculum</taxon>
    </lineage>
</organism>
<dbReference type="GeneID" id="71854203"/>
<keyword evidence="1" id="KW-0472">Membrane</keyword>
<accession>A0ABD5NY64</accession>
<dbReference type="EMBL" id="JBHSDJ010000016">
    <property type="protein sequence ID" value="MFC4246695.1"/>
    <property type="molecule type" value="Genomic_DNA"/>
</dbReference>
<sequence length="58" mass="5968">MDSKQVALGLALLGVGALTFVTPTMVDSSRLVSLFAITTVAIASSAFLVGTVREGRLD</sequence>
<evidence type="ECO:0000313" key="3">
    <source>
        <dbReference type="Proteomes" id="UP001595821"/>
    </source>
</evidence>
<dbReference type="Proteomes" id="UP001595821">
    <property type="component" value="Unassembled WGS sequence"/>
</dbReference>
<proteinExistence type="predicted"/>
<feature type="transmembrane region" description="Helical" evidence="1">
    <location>
        <begin position="33"/>
        <end position="52"/>
    </location>
</feature>
<gene>
    <name evidence="2" type="ORF">ACFOZ7_06750</name>
</gene>
<name>A0ABD5NY64_9EURY</name>
<protein>
    <submittedName>
        <fullName evidence="2">Uncharacterized protein</fullName>
    </submittedName>
</protein>
<comment type="caution">
    <text evidence="2">The sequence shown here is derived from an EMBL/GenBank/DDBJ whole genome shotgun (WGS) entry which is preliminary data.</text>
</comment>
<keyword evidence="1" id="KW-0812">Transmembrane</keyword>
<evidence type="ECO:0000256" key="1">
    <source>
        <dbReference type="SAM" id="Phobius"/>
    </source>
</evidence>
<keyword evidence="1" id="KW-1133">Transmembrane helix</keyword>
<dbReference type="AlphaFoldDB" id="A0ABD5NY64"/>
<evidence type="ECO:0000313" key="2">
    <source>
        <dbReference type="EMBL" id="MFC4246695.1"/>
    </source>
</evidence>